<sequence>MLLRSGRATSSTRPRRRSGISTSGGSFKAAAGRPRRLKRNSSGEAEAAPRRSRQPPPSPCCSDSDEASQCQSLNRSLQQHTPASFVYKHALDNGSILAMERDGIYYYHLNFMAEDKKGHSQLFFGEIRLRVGPTVENVTCCCPVSPSDAAGGKSIRTIEEALEFEFPIWGTAGMDQEHCYACPSRVKHPKGTAYVAGHYADSRQYCMFHN</sequence>
<gene>
    <name evidence="3" type="ORF">URODEC1_LOCUS2959</name>
</gene>
<feature type="region of interest" description="Disordered" evidence="1">
    <location>
        <begin position="1"/>
        <end position="67"/>
    </location>
</feature>
<organism evidence="3 4">
    <name type="scientific">Urochloa decumbens</name>
    <dbReference type="NCBI Taxonomy" id="240449"/>
    <lineage>
        <taxon>Eukaryota</taxon>
        <taxon>Viridiplantae</taxon>
        <taxon>Streptophyta</taxon>
        <taxon>Embryophyta</taxon>
        <taxon>Tracheophyta</taxon>
        <taxon>Spermatophyta</taxon>
        <taxon>Magnoliopsida</taxon>
        <taxon>Liliopsida</taxon>
        <taxon>Poales</taxon>
        <taxon>Poaceae</taxon>
        <taxon>PACMAD clade</taxon>
        <taxon>Panicoideae</taxon>
        <taxon>Panicodae</taxon>
        <taxon>Paniceae</taxon>
        <taxon>Melinidinae</taxon>
        <taxon>Urochloa</taxon>
    </lineage>
</organism>
<dbReference type="Proteomes" id="UP001497457">
    <property type="component" value="Chromosome 1b"/>
</dbReference>
<evidence type="ECO:0000313" key="4">
    <source>
        <dbReference type="Proteomes" id="UP001497457"/>
    </source>
</evidence>
<reference evidence="3" key="1">
    <citation type="submission" date="2024-10" db="EMBL/GenBank/DDBJ databases">
        <authorList>
            <person name="Ryan C."/>
        </authorList>
    </citation>
    <scope>NUCLEOTIDE SEQUENCE [LARGE SCALE GENOMIC DNA]</scope>
</reference>
<dbReference type="Pfam" id="PF12274">
    <property type="entry name" value="DUF3615"/>
    <property type="match status" value="1"/>
</dbReference>
<keyword evidence="4" id="KW-1185">Reference proteome</keyword>
<evidence type="ECO:0000256" key="1">
    <source>
        <dbReference type="SAM" id="MobiDB-lite"/>
    </source>
</evidence>
<accession>A0ABC8VFR4</accession>
<feature type="compositionally biased region" description="Low complexity" evidence="1">
    <location>
        <begin position="1"/>
        <end position="12"/>
    </location>
</feature>
<dbReference type="InterPro" id="IPR022059">
    <property type="entry name" value="DUF3615"/>
</dbReference>
<evidence type="ECO:0000259" key="2">
    <source>
        <dbReference type="Pfam" id="PF12274"/>
    </source>
</evidence>
<dbReference type="AlphaFoldDB" id="A0ABC8VFR4"/>
<name>A0ABC8VFR4_9POAL</name>
<evidence type="ECO:0000313" key="3">
    <source>
        <dbReference type="EMBL" id="CAL4889909.1"/>
    </source>
</evidence>
<proteinExistence type="predicted"/>
<dbReference type="EMBL" id="OZ075111">
    <property type="protein sequence ID" value="CAL4889909.1"/>
    <property type="molecule type" value="Genomic_DNA"/>
</dbReference>
<dbReference type="PANTHER" id="PTHR33326">
    <property type="entry name" value="OS05G0543800 PROTEIN"/>
    <property type="match status" value="1"/>
</dbReference>
<dbReference type="PANTHER" id="PTHR33326:SF45">
    <property type="entry name" value="OS05G0477500 PROTEIN"/>
    <property type="match status" value="1"/>
</dbReference>
<protein>
    <recommendedName>
        <fullName evidence="2">DUF3615 domain-containing protein</fullName>
    </recommendedName>
</protein>
<feature type="domain" description="DUF3615" evidence="2">
    <location>
        <begin position="85"/>
        <end position="189"/>
    </location>
</feature>